<dbReference type="FunFam" id="3.40.50.300:FF:000292">
    <property type="entry name" value="ATP-dependent dethiobiotin synthetase BioD"/>
    <property type="match status" value="1"/>
</dbReference>
<evidence type="ECO:0000256" key="1">
    <source>
        <dbReference type="ARBA" id="ARBA00022490"/>
    </source>
</evidence>
<keyword evidence="6 8" id="KW-0067">ATP-binding</keyword>
<keyword evidence="2 8" id="KW-0436">Ligase</keyword>
<dbReference type="PATRIC" id="fig|1454003.3.peg.293"/>
<keyword evidence="7 8" id="KW-0460">Magnesium</keyword>
<dbReference type="Gene3D" id="3.40.50.300">
    <property type="entry name" value="P-loop containing nucleotide triphosphate hydrolases"/>
    <property type="match status" value="1"/>
</dbReference>
<evidence type="ECO:0000256" key="5">
    <source>
        <dbReference type="ARBA" id="ARBA00022756"/>
    </source>
</evidence>
<comment type="caution">
    <text evidence="8">Lacks conserved residue(s) required for the propagation of feature annotation.</text>
</comment>
<comment type="caution">
    <text evidence="9">The sequence shown here is derived from an EMBL/GenBank/DDBJ whole genome shotgun (WGS) entry which is preliminary data.</text>
</comment>
<keyword evidence="3 8" id="KW-0479">Metal-binding</keyword>
<feature type="binding site" evidence="8">
    <location>
        <position position="120"/>
    </location>
    <ligand>
        <name>Mg(2+)</name>
        <dbReference type="ChEBI" id="CHEBI:18420"/>
    </ligand>
</feature>
<comment type="subunit">
    <text evidence="8">Homodimer.</text>
</comment>
<name>A0A011Q0Y7_9PROT</name>
<dbReference type="EC" id="6.3.3.3" evidence="8"/>
<organism evidence="9 10">
    <name type="scientific">Candidatus Accumulibacter appositus</name>
    <dbReference type="NCBI Taxonomy" id="1454003"/>
    <lineage>
        <taxon>Bacteria</taxon>
        <taxon>Pseudomonadati</taxon>
        <taxon>Pseudomonadota</taxon>
        <taxon>Betaproteobacteria</taxon>
        <taxon>Candidatus Accumulibacter</taxon>
    </lineage>
</organism>
<dbReference type="EMBL" id="JEMX01000009">
    <property type="protein sequence ID" value="EXI82835.1"/>
    <property type="molecule type" value="Genomic_DNA"/>
</dbReference>
<gene>
    <name evidence="9" type="primary">bioD1</name>
    <name evidence="8" type="synonym">bioD</name>
    <name evidence="9" type="ORF">AW10_00284</name>
</gene>
<dbReference type="AlphaFoldDB" id="A0A011Q0Y7"/>
<dbReference type="PIRSF" id="PIRSF006755">
    <property type="entry name" value="DTB_synth"/>
    <property type="match status" value="1"/>
</dbReference>
<dbReference type="PANTHER" id="PTHR43210:SF5">
    <property type="entry name" value="DETHIOBIOTIN SYNTHETASE"/>
    <property type="match status" value="1"/>
</dbReference>
<dbReference type="SUPFAM" id="SSF52540">
    <property type="entry name" value="P-loop containing nucleoside triphosphate hydrolases"/>
    <property type="match status" value="1"/>
</dbReference>
<feature type="binding site" evidence="8">
    <location>
        <begin position="20"/>
        <end position="25"/>
    </location>
    <ligand>
        <name>ATP</name>
        <dbReference type="ChEBI" id="CHEBI:30616"/>
    </ligand>
</feature>
<dbReference type="UniPathway" id="UPA00078">
    <property type="reaction ID" value="UER00161"/>
</dbReference>
<evidence type="ECO:0000313" key="9">
    <source>
        <dbReference type="EMBL" id="EXI82835.1"/>
    </source>
</evidence>
<dbReference type="GO" id="GO:0000287">
    <property type="term" value="F:magnesium ion binding"/>
    <property type="evidence" value="ECO:0007669"/>
    <property type="project" value="UniProtKB-UniRule"/>
</dbReference>
<comment type="similarity">
    <text evidence="8">Belongs to the dethiobiotin synthetase family.</text>
</comment>
<feature type="binding site" evidence="8">
    <location>
        <position position="59"/>
    </location>
    <ligand>
        <name>ATP</name>
        <dbReference type="ChEBI" id="CHEBI:30616"/>
    </ligand>
</feature>
<reference evidence="9 10" key="1">
    <citation type="submission" date="2014-02" db="EMBL/GenBank/DDBJ databases">
        <title>Expanding our view of genomic diversity in Candidatus Accumulibacter clades.</title>
        <authorList>
            <person name="Skennerton C.T."/>
            <person name="Barr J.J."/>
            <person name="Slater F.R."/>
            <person name="Bond P.L."/>
            <person name="Tyson G.W."/>
        </authorList>
    </citation>
    <scope>NUCLEOTIDE SEQUENCE [LARGE SCALE GENOMIC DNA]</scope>
    <source>
        <strain evidence="10">BA-92</strain>
    </source>
</reference>
<evidence type="ECO:0000256" key="2">
    <source>
        <dbReference type="ARBA" id="ARBA00022598"/>
    </source>
</evidence>
<feature type="binding site" evidence="8">
    <location>
        <begin position="180"/>
        <end position="181"/>
    </location>
    <ligand>
        <name>ATP</name>
        <dbReference type="ChEBI" id="CHEBI:30616"/>
    </ligand>
</feature>
<comment type="function">
    <text evidence="8">Catalyzes a mechanistically unusual reaction, the ATP-dependent insertion of CO2 between the N7 and N8 nitrogen atoms of 7,8-diaminopelargonic acid (DAPA, also called 7,8-diammoniononanoate) to form a ureido ring.</text>
</comment>
<evidence type="ECO:0000313" key="10">
    <source>
        <dbReference type="Proteomes" id="UP000021816"/>
    </source>
</evidence>
<feature type="active site" evidence="8">
    <location>
        <position position="45"/>
    </location>
</feature>
<comment type="subcellular location">
    <subcellularLocation>
        <location evidence="8">Cytoplasm</location>
    </subcellularLocation>
</comment>
<feature type="binding site" evidence="8">
    <location>
        <begin position="120"/>
        <end position="123"/>
    </location>
    <ligand>
        <name>ATP</name>
        <dbReference type="ChEBI" id="CHEBI:30616"/>
    </ligand>
</feature>
<feature type="binding site" evidence="8">
    <location>
        <position position="59"/>
    </location>
    <ligand>
        <name>Mg(2+)</name>
        <dbReference type="ChEBI" id="CHEBI:18420"/>
    </ligand>
</feature>
<dbReference type="GO" id="GO:0005829">
    <property type="term" value="C:cytosol"/>
    <property type="evidence" value="ECO:0007669"/>
    <property type="project" value="TreeGrafter"/>
</dbReference>
<keyword evidence="1 8" id="KW-0963">Cytoplasm</keyword>
<dbReference type="HAMAP" id="MF_00336">
    <property type="entry name" value="BioD"/>
    <property type="match status" value="1"/>
</dbReference>
<sequence>MQAGSTQHKPAWFVTGTDTEIGKTFVCCALLHALRRAGLSAVAMKPVAAGFDDNGRNDDVDRLLAASSLQPPLELVNPYGFKAAIAPHIAAEEEGRRIELPHIIATFAQLQALADAVLVEGVGGFCVPLGPGSDAADLAAVLQLPLILVVGMRLGCINHALLTQQAIAARSLPLAGWVANRIDPEMSRFSENLAALQERLAAPLLGVVEHGTTPEQAALGLRLPQQGK</sequence>
<dbReference type="InterPro" id="IPR027417">
    <property type="entry name" value="P-loop_NTPase"/>
</dbReference>
<dbReference type="GO" id="GO:0005524">
    <property type="term" value="F:ATP binding"/>
    <property type="evidence" value="ECO:0007669"/>
    <property type="project" value="UniProtKB-UniRule"/>
</dbReference>
<dbReference type="InterPro" id="IPR004472">
    <property type="entry name" value="DTB_synth_BioD"/>
</dbReference>
<dbReference type="Proteomes" id="UP000021816">
    <property type="component" value="Unassembled WGS sequence"/>
</dbReference>
<dbReference type="CDD" id="cd03109">
    <property type="entry name" value="DTBS"/>
    <property type="match status" value="1"/>
</dbReference>
<evidence type="ECO:0000256" key="6">
    <source>
        <dbReference type="ARBA" id="ARBA00022840"/>
    </source>
</evidence>
<dbReference type="STRING" id="1454003.AW10_00284"/>
<protein>
    <recommendedName>
        <fullName evidence="8">ATP-dependent dethiobiotin synthetase BioD</fullName>
        <ecNumber evidence="8">6.3.3.3</ecNumber>
    </recommendedName>
    <alternativeName>
        <fullName evidence="8">DTB synthetase</fullName>
        <shortName evidence="8">DTBS</shortName>
    </alternativeName>
    <alternativeName>
        <fullName evidence="8">Dethiobiotin synthase</fullName>
    </alternativeName>
</protein>
<evidence type="ECO:0000256" key="3">
    <source>
        <dbReference type="ARBA" id="ARBA00022723"/>
    </source>
</evidence>
<evidence type="ECO:0000256" key="8">
    <source>
        <dbReference type="HAMAP-Rule" id="MF_00336"/>
    </source>
</evidence>
<dbReference type="Pfam" id="PF13500">
    <property type="entry name" value="AAA_26"/>
    <property type="match status" value="1"/>
</dbReference>
<comment type="cofactor">
    <cofactor evidence="8">
        <name>Mg(2+)</name>
        <dbReference type="ChEBI" id="CHEBI:18420"/>
    </cofactor>
</comment>
<dbReference type="NCBIfam" id="TIGR00347">
    <property type="entry name" value="bioD"/>
    <property type="match status" value="1"/>
</dbReference>
<evidence type="ECO:0000256" key="7">
    <source>
        <dbReference type="ARBA" id="ARBA00022842"/>
    </source>
</evidence>
<proteinExistence type="inferred from homology"/>
<keyword evidence="5 8" id="KW-0093">Biotin biosynthesis</keyword>
<keyword evidence="4 8" id="KW-0547">Nucleotide-binding</keyword>
<dbReference type="GO" id="GO:0042803">
    <property type="term" value="F:protein homodimerization activity"/>
    <property type="evidence" value="ECO:0007669"/>
    <property type="project" value="UniProtKB-ARBA"/>
</dbReference>
<feature type="binding site" evidence="8">
    <location>
        <position position="24"/>
    </location>
    <ligand>
        <name>Mg(2+)</name>
        <dbReference type="ChEBI" id="CHEBI:18420"/>
    </ligand>
</feature>
<dbReference type="PANTHER" id="PTHR43210">
    <property type="entry name" value="DETHIOBIOTIN SYNTHETASE"/>
    <property type="match status" value="1"/>
</dbReference>
<feature type="binding site" evidence="8">
    <location>
        <position position="215"/>
    </location>
    <ligand>
        <name>ATP</name>
        <dbReference type="ChEBI" id="CHEBI:30616"/>
    </ligand>
</feature>
<comment type="catalytic activity">
    <reaction evidence="8">
        <text>(7R,8S)-7,8-diammoniononanoate + CO2 + ATP = (4R,5S)-dethiobiotin + ADP + phosphate + 3 H(+)</text>
        <dbReference type="Rhea" id="RHEA:15805"/>
        <dbReference type="ChEBI" id="CHEBI:15378"/>
        <dbReference type="ChEBI" id="CHEBI:16526"/>
        <dbReference type="ChEBI" id="CHEBI:30616"/>
        <dbReference type="ChEBI" id="CHEBI:43474"/>
        <dbReference type="ChEBI" id="CHEBI:149469"/>
        <dbReference type="ChEBI" id="CHEBI:149473"/>
        <dbReference type="ChEBI" id="CHEBI:456216"/>
        <dbReference type="EC" id="6.3.3.3"/>
    </reaction>
</comment>
<accession>A0A011Q0Y7</accession>
<dbReference type="GO" id="GO:0004141">
    <property type="term" value="F:dethiobiotin synthase activity"/>
    <property type="evidence" value="ECO:0007669"/>
    <property type="project" value="UniProtKB-UniRule"/>
</dbReference>
<comment type="pathway">
    <text evidence="8">Cofactor biosynthesis; biotin biosynthesis; biotin from 7,8-diaminononanoate: step 1/2.</text>
</comment>
<evidence type="ECO:0000256" key="4">
    <source>
        <dbReference type="ARBA" id="ARBA00022741"/>
    </source>
</evidence>
<dbReference type="GO" id="GO:0009102">
    <property type="term" value="P:biotin biosynthetic process"/>
    <property type="evidence" value="ECO:0007669"/>
    <property type="project" value="UniProtKB-UniRule"/>
</dbReference>